<sequence length="89" mass="9903">MGPEEWKKLCDKVKSIEESYIKSDHIVDVLTEELIIRVGESGESEDSTDVDFPESSEDEDFNMEPGPSSTIPSSSMIEGIMELENSDSD</sequence>
<evidence type="ECO:0000313" key="2">
    <source>
        <dbReference type="EMBL" id="KAJ8728997.1"/>
    </source>
</evidence>
<accession>A0AAD7YU24</accession>
<name>A0AAD7YU24_MYTSE</name>
<protein>
    <submittedName>
        <fullName evidence="2">Uncharacterized protein</fullName>
    </submittedName>
</protein>
<feature type="compositionally biased region" description="Acidic residues" evidence="1">
    <location>
        <begin position="42"/>
        <end position="62"/>
    </location>
</feature>
<organism evidence="2 3">
    <name type="scientific">Mythimna separata</name>
    <name type="common">Oriental armyworm</name>
    <name type="synonym">Pseudaletia separata</name>
    <dbReference type="NCBI Taxonomy" id="271217"/>
    <lineage>
        <taxon>Eukaryota</taxon>
        <taxon>Metazoa</taxon>
        <taxon>Ecdysozoa</taxon>
        <taxon>Arthropoda</taxon>
        <taxon>Hexapoda</taxon>
        <taxon>Insecta</taxon>
        <taxon>Pterygota</taxon>
        <taxon>Neoptera</taxon>
        <taxon>Endopterygota</taxon>
        <taxon>Lepidoptera</taxon>
        <taxon>Glossata</taxon>
        <taxon>Ditrysia</taxon>
        <taxon>Noctuoidea</taxon>
        <taxon>Noctuidae</taxon>
        <taxon>Noctuinae</taxon>
        <taxon>Hadenini</taxon>
        <taxon>Mythimna</taxon>
    </lineage>
</organism>
<keyword evidence="3" id="KW-1185">Reference proteome</keyword>
<evidence type="ECO:0000313" key="3">
    <source>
        <dbReference type="Proteomes" id="UP001231518"/>
    </source>
</evidence>
<feature type="region of interest" description="Disordered" evidence="1">
    <location>
        <begin position="38"/>
        <end position="89"/>
    </location>
</feature>
<dbReference type="Proteomes" id="UP001231518">
    <property type="component" value="Chromosome 19"/>
</dbReference>
<feature type="compositionally biased region" description="Polar residues" evidence="1">
    <location>
        <begin position="67"/>
        <end position="76"/>
    </location>
</feature>
<gene>
    <name evidence="2" type="ORF">PYW07_006693</name>
</gene>
<comment type="caution">
    <text evidence="2">The sequence shown here is derived from an EMBL/GenBank/DDBJ whole genome shotgun (WGS) entry which is preliminary data.</text>
</comment>
<evidence type="ECO:0000256" key="1">
    <source>
        <dbReference type="SAM" id="MobiDB-lite"/>
    </source>
</evidence>
<reference evidence="2" key="1">
    <citation type="submission" date="2023-03" db="EMBL/GenBank/DDBJ databases">
        <title>Chromosome-level genomes of two armyworms, Mythimna separata and Mythimna loreyi, provide insights into the biosynthesis and reception of sex pheromones.</title>
        <authorList>
            <person name="Zhao H."/>
        </authorList>
    </citation>
    <scope>NUCLEOTIDE SEQUENCE</scope>
    <source>
        <strain evidence="2">BeijingLab</strain>
        <tissue evidence="2">Pupa</tissue>
    </source>
</reference>
<proteinExistence type="predicted"/>
<dbReference type="AlphaFoldDB" id="A0AAD7YU24"/>
<dbReference type="EMBL" id="JARGEI010000007">
    <property type="protein sequence ID" value="KAJ8728997.1"/>
    <property type="molecule type" value="Genomic_DNA"/>
</dbReference>